<organism evidence="2 3">
    <name type="scientific">Protopolystoma xenopodis</name>
    <dbReference type="NCBI Taxonomy" id="117903"/>
    <lineage>
        <taxon>Eukaryota</taxon>
        <taxon>Metazoa</taxon>
        <taxon>Spiralia</taxon>
        <taxon>Lophotrochozoa</taxon>
        <taxon>Platyhelminthes</taxon>
        <taxon>Monogenea</taxon>
        <taxon>Polyopisthocotylea</taxon>
        <taxon>Polystomatidea</taxon>
        <taxon>Polystomatidae</taxon>
        <taxon>Protopolystoma</taxon>
    </lineage>
</organism>
<feature type="domain" description="MATH" evidence="1">
    <location>
        <begin position="51"/>
        <end position="182"/>
    </location>
</feature>
<dbReference type="InterPro" id="IPR002083">
    <property type="entry name" value="MATH/TRAF_dom"/>
</dbReference>
<sequence>MEVLRINSDSTDGHTAQVATVSRTSSPPLIEPIYPPVVAQYWCHTQVRVTKMKYIWTISNFSFCQEEMGEVVKSSIFSAGPHDRLNWCLRINPKGLDDESRDYLSLYLLLVNCGTKAEAKAKFKFSILNARREETKAMESQRAYRFIQGKDWGFKKFIRRDLLMDENSGLLPNDRLTIVCEVQA</sequence>
<keyword evidence="3" id="KW-1185">Reference proteome</keyword>
<dbReference type="FunFam" id="2.60.210.10:FF:000003">
    <property type="entry name" value="Speckle-type POZ protein-like a"/>
    <property type="match status" value="1"/>
</dbReference>
<protein>
    <recommendedName>
        <fullName evidence="1">MATH domain-containing protein</fullName>
    </recommendedName>
</protein>
<evidence type="ECO:0000313" key="2">
    <source>
        <dbReference type="EMBL" id="VEL28641.1"/>
    </source>
</evidence>
<dbReference type="Gene3D" id="2.60.210.10">
    <property type="entry name" value="Apoptosis, Tumor Necrosis Factor Receptor Associated Protein 2, Chain A"/>
    <property type="match status" value="1"/>
</dbReference>
<evidence type="ECO:0000313" key="3">
    <source>
        <dbReference type="Proteomes" id="UP000784294"/>
    </source>
</evidence>
<dbReference type="OrthoDB" id="6359816at2759"/>
<comment type="caution">
    <text evidence="2">The sequence shown here is derived from an EMBL/GenBank/DDBJ whole genome shotgun (WGS) entry which is preliminary data.</text>
</comment>
<gene>
    <name evidence="2" type="ORF">PXEA_LOCUS22081</name>
</gene>
<accession>A0A448X5M0</accession>
<dbReference type="SUPFAM" id="SSF49599">
    <property type="entry name" value="TRAF domain-like"/>
    <property type="match status" value="1"/>
</dbReference>
<evidence type="ECO:0000259" key="1">
    <source>
        <dbReference type="PROSITE" id="PS50144"/>
    </source>
</evidence>
<dbReference type="InterPro" id="IPR008974">
    <property type="entry name" value="TRAF-like"/>
</dbReference>
<dbReference type="PROSITE" id="PS50144">
    <property type="entry name" value="MATH"/>
    <property type="match status" value="1"/>
</dbReference>
<dbReference type="Pfam" id="PF22486">
    <property type="entry name" value="MATH_2"/>
    <property type="match status" value="1"/>
</dbReference>
<proteinExistence type="predicted"/>
<dbReference type="PANTHER" id="PTHR24413">
    <property type="entry name" value="SPECKLE-TYPE POZ PROTEIN"/>
    <property type="match status" value="1"/>
</dbReference>
<dbReference type="AlphaFoldDB" id="A0A448X5M0"/>
<dbReference type="EMBL" id="CAAALY010096555">
    <property type="protein sequence ID" value="VEL28641.1"/>
    <property type="molecule type" value="Genomic_DNA"/>
</dbReference>
<name>A0A448X5M0_9PLAT</name>
<dbReference type="Proteomes" id="UP000784294">
    <property type="component" value="Unassembled WGS sequence"/>
</dbReference>
<dbReference type="SMART" id="SM00061">
    <property type="entry name" value="MATH"/>
    <property type="match status" value="1"/>
</dbReference>
<reference evidence="2" key="1">
    <citation type="submission" date="2018-11" db="EMBL/GenBank/DDBJ databases">
        <authorList>
            <consortium name="Pathogen Informatics"/>
        </authorList>
    </citation>
    <scope>NUCLEOTIDE SEQUENCE</scope>
</reference>